<gene>
    <name evidence="1" type="ORF">NCGR_LOCUS16868</name>
</gene>
<proteinExistence type="predicted"/>
<name>A0A811NPX9_9POAL</name>
<keyword evidence="2" id="KW-1185">Reference proteome</keyword>
<accession>A0A811NPX9</accession>
<reference evidence="1" key="1">
    <citation type="submission" date="2020-10" db="EMBL/GenBank/DDBJ databases">
        <authorList>
            <person name="Han B."/>
            <person name="Lu T."/>
            <person name="Zhao Q."/>
            <person name="Huang X."/>
            <person name="Zhao Y."/>
        </authorList>
    </citation>
    <scope>NUCLEOTIDE SEQUENCE</scope>
</reference>
<evidence type="ECO:0000313" key="1">
    <source>
        <dbReference type="EMBL" id="CAD6224603.1"/>
    </source>
</evidence>
<dbReference type="Proteomes" id="UP000604825">
    <property type="component" value="Unassembled WGS sequence"/>
</dbReference>
<dbReference type="AlphaFoldDB" id="A0A811NPX9"/>
<sequence length="69" mass="7618">MASGKALVDLLSEEICRILEERAKAQATADLEFALACFEMDQQGTTKKIKDVHFDPLPTISTYEIGPDC</sequence>
<protein>
    <submittedName>
        <fullName evidence="1">Uncharacterized protein</fullName>
    </submittedName>
</protein>
<dbReference type="EMBL" id="CAJGYO010000004">
    <property type="protein sequence ID" value="CAD6224603.1"/>
    <property type="molecule type" value="Genomic_DNA"/>
</dbReference>
<evidence type="ECO:0000313" key="2">
    <source>
        <dbReference type="Proteomes" id="UP000604825"/>
    </source>
</evidence>
<comment type="caution">
    <text evidence="1">The sequence shown here is derived from an EMBL/GenBank/DDBJ whole genome shotgun (WGS) entry which is preliminary data.</text>
</comment>
<organism evidence="1 2">
    <name type="scientific">Miscanthus lutarioriparius</name>
    <dbReference type="NCBI Taxonomy" id="422564"/>
    <lineage>
        <taxon>Eukaryota</taxon>
        <taxon>Viridiplantae</taxon>
        <taxon>Streptophyta</taxon>
        <taxon>Embryophyta</taxon>
        <taxon>Tracheophyta</taxon>
        <taxon>Spermatophyta</taxon>
        <taxon>Magnoliopsida</taxon>
        <taxon>Liliopsida</taxon>
        <taxon>Poales</taxon>
        <taxon>Poaceae</taxon>
        <taxon>PACMAD clade</taxon>
        <taxon>Panicoideae</taxon>
        <taxon>Andropogonodae</taxon>
        <taxon>Andropogoneae</taxon>
        <taxon>Saccharinae</taxon>
        <taxon>Miscanthus</taxon>
    </lineage>
</organism>